<dbReference type="Proteomes" id="UP000228987">
    <property type="component" value="Unassembled WGS sequence"/>
</dbReference>
<sequence>MQPNNLNNGGTMALAKAGLTAGTTTTYTTTAAIPTILAGAYSTELAAQTNAATPTTDHTTGNAFNALAKSEGCVFVYGIIAAGTIVVSQGAINSLDTDANTFIIDPPFPSIPDTMAPFGYVIVENGSTGSAWTYGADNWTATGVIDTYTDCAFLPDRPQQAT</sequence>
<gene>
    <name evidence="1" type="ORF">COA71_14580</name>
</gene>
<dbReference type="AlphaFoldDB" id="A0A2A5C5I1"/>
<protein>
    <submittedName>
        <fullName evidence="1">Uncharacterized protein</fullName>
    </submittedName>
</protein>
<accession>A0A2A5C5I1</accession>
<comment type="caution">
    <text evidence="1">The sequence shown here is derived from an EMBL/GenBank/DDBJ whole genome shotgun (WGS) entry which is preliminary data.</text>
</comment>
<evidence type="ECO:0000313" key="1">
    <source>
        <dbReference type="EMBL" id="PCJ39139.1"/>
    </source>
</evidence>
<evidence type="ECO:0000313" key="2">
    <source>
        <dbReference type="Proteomes" id="UP000228987"/>
    </source>
</evidence>
<proteinExistence type="predicted"/>
<organism evidence="1 2">
    <name type="scientific">SAR86 cluster bacterium</name>
    <dbReference type="NCBI Taxonomy" id="2030880"/>
    <lineage>
        <taxon>Bacteria</taxon>
        <taxon>Pseudomonadati</taxon>
        <taxon>Pseudomonadota</taxon>
        <taxon>Gammaproteobacteria</taxon>
        <taxon>SAR86 cluster</taxon>
    </lineage>
</organism>
<reference evidence="2" key="1">
    <citation type="submission" date="2017-08" db="EMBL/GenBank/DDBJ databases">
        <title>A dynamic microbial community with high functional redundancy inhabits the cold, oxic subseafloor aquifer.</title>
        <authorList>
            <person name="Tully B.J."/>
            <person name="Wheat C.G."/>
            <person name="Glazer B.T."/>
            <person name="Huber J.A."/>
        </authorList>
    </citation>
    <scope>NUCLEOTIDE SEQUENCE [LARGE SCALE GENOMIC DNA]</scope>
</reference>
<dbReference type="EMBL" id="NVWI01000018">
    <property type="protein sequence ID" value="PCJ39139.1"/>
    <property type="molecule type" value="Genomic_DNA"/>
</dbReference>
<name>A0A2A5C5I1_9GAMM</name>